<keyword evidence="1" id="KW-0732">Signal</keyword>
<proteinExistence type="predicted"/>
<accession>A0AAU2A551</accession>
<gene>
    <name evidence="2" type="ORF">OHA22_27525</name>
</gene>
<dbReference type="EMBL" id="CP108222">
    <property type="protein sequence ID" value="WTT19012.1"/>
    <property type="molecule type" value="Genomic_DNA"/>
</dbReference>
<feature type="chain" id="PRO_5043322991" description="Secreted protein" evidence="1">
    <location>
        <begin position="35"/>
        <end position="155"/>
    </location>
</feature>
<organism evidence="2">
    <name type="scientific">Streptomyces sp. NBC_00093</name>
    <dbReference type="NCBI Taxonomy" id="2975649"/>
    <lineage>
        <taxon>Bacteria</taxon>
        <taxon>Bacillati</taxon>
        <taxon>Actinomycetota</taxon>
        <taxon>Actinomycetes</taxon>
        <taxon>Kitasatosporales</taxon>
        <taxon>Streptomycetaceae</taxon>
        <taxon>Streptomyces</taxon>
    </lineage>
</organism>
<evidence type="ECO:0000313" key="2">
    <source>
        <dbReference type="EMBL" id="WTT19012.1"/>
    </source>
</evidence>
<dbReference type="InterPro" id="IPR006311">
    <property type="entry name" value="TAT_signal"/>
</dbReference>
<dbReference type="AlphaFoldDB" id="A0AAU2A551"/>
<feature type="signal peptide" evidence="1">
    <location>
        <begin position="1"/>
        <end position="34"/>
    </location>
</feature>
<evidence type="ECO:0000256" key="1">
    <source>
        <dbReference type="SAM" id="SignalP"/>
    </source>
</evidence>
<sequence length="155" mass="15699">MSGTHRSVRRALAVAATTAALLGGGLVAAAPAGAATAAICDSWGATGTPGDIVGAYAHGTACLITSGDAAGRVDVRTYLKDTAVDGMSACVQIHATYADGGTRDEWFYNYGGGGAEWDVFHTFASSVRQIWVREGRGTGGVCTVMAGGVHVIYAN</sequence>
<dbReference type="PROSITE" id="PS51318">
    <property type="entry name" value="TAT"/>
    <property type="match status" value="1"/>
</dbReference>
<reference evidence="2" key="1">
    <citation type="submission" date="2022-10" db="EMBL/GenBank/DDBJ databases">
        <title>The complete genomes of actinobacterial strains from the NBC collection.</title>
        <authorList>
            <person name="Joergensen T.S."/>
            <person name="Alvarez Arevalo M."/>
            <person name="Sterndorff E.B."/>
            <person name="Faurdal D."/>
            <person name="Vuksanovic O."/>
            <person name="Mourched A.-S."/>
            <person name="Charusanti P."/>
            <person name="Shaw S."/>
            <person name="Blin K."/>
            <person name="Weber T."/>
        </authorList>
    </citation>
    <scope>NUCLEOTIDE SEQUENCE</scope>
    <source>
        <strain evidence="2">NBC_00093</strain>
    </source>
</reference>
<evidence type="ECO:0008006" key="3">
    <source>
        <dbReference type="Google" id="ProtNLM"/>
    </source>
</evidence>
<protein>
    <recommendedName>
        <fullName evidence="3">Secreted protein</fullName>
    </recommendedName>
</protein>
<name>A0AAU2A551_9ACTN</name>